<comment type="similarity">
    <text evidence="2 8">Belongs to the glycosyl hydrolase 32 family.</text>
</comment>
<organism evidence="12 13">
    <name type="scientific">Clostridium paraputrificum</name>
    <dbReference type="NCBI Taxonomy" id="29363"/>
    <lineage>
        <taxon>Bacteria</taxon>
        <taxon>Bacillati</taxon>
        <taxon>Bacillota</taxon>
        <taxon>Clostridia</taxon>
        <taxon>Eubacteriales</taxon>
        <taxon>Clostridiaceae</taxon>
        <taxon>Clostridium</taxon>
    </lineage>
</organism>
<dbReference type="GO" id="GO:0005737">
    <property type="term" value="C:cytoplasm"/>
    <property type="evidence" value="ECO:0007669"/>
    <property type="project" value="UniProtKB-SubCell"/>
</dbReference>
<dbReference type="InterPro" id="IPR023296">
    <property type="entry name" value="Glyco_hydro_beta-prop_sf"/>
</dbReference>
<dbReference type="EMBL" id="MAPZ01000011">
    <property type="protein sequence ID" value="OBY11695.1"/>
    <property type="molecule type" value="Genomic_DNA"/>
</dbReference>
<feature type="domain" description="Glycosyl hydrolase family 32 C-terminal" evidence="11">
    <location>
        <begin position="361"/>
        <end position="479"/>
    </location>
</feature>
<dbReference type="Proteomes" id="UP000092714">
    <property type="component" value="Unassembled WGS sequence"/>
</dbReference>
<keyword evidence="6 8" id="KW-0326">Glycosidase</keyword>
<evidence type="ECO:0000259" key="10">
    <source>
        <dbReference type="Pfam" id="PF00251"/>
    </source>
</evidence>
<dbReference type="Gene3D" id="2.60.120.560">
    <property type="entry name" value="Exo-inulinase, domain 1"/>
    <property type="match status" value="1"/>
</dbReference>
<evidence type="ECO:0000256" key="8">
    <source>
        <dbReference type="RuleBase" id="RU362110"/>
    </source>
</evidence>
<dbReference type="RefSeq" id="WP_034865811.1">
    <property type="nucleotide sequence ID" value="NZ_CABHIH010000002.1"/>
</dbReference>
<keyword evidence="9" id="KW-0119">Carbohydrate metabolism</keyword>
<dbReference type="InterPro" id="IPR018053">
    <property type="entry name" value="Glyco_hydro_32_AS"/>
</dbReference>
<evidence type="ECO:0000256" key="6">
    <source>
        <dbReference type="ARBA" id="ARBA00023295"/>
    </source>
</evidence>
<dbReference type="InterPro" id="IPR013189">
    <property type="entry name" value="Glyco_hydro_32_C"/>
</dbReference>
<dbReference type="GO" id="GO:0004564">
    <property type="term" value="F:beta-fructofuranosidase activity"/>
    <property type="evidence" value="ECO:0007669"/>
    <property type="project" value="UniProtKB-EC"/>
</dbReference>
<feature type="domain" description="Glycosyl hydrolase family 32 N-terminal" evidence="10">
    <location>
        <begin position="37"/>
        <end position="340"/>
    </location>
</feature>
<keyword evidence="9" id="KW-0963">Cytoplasm</keyword>
<keyword evidence="13" id="KW-1185">Reference proteome</keyword>
<dbReference type="Pfam" id="PF08244">
    <property type="entry name" value="Glyco_hydro_32C"/>
    <property type="match status" value="1"/>
</dbReference>
<sequence length="495" mass="57553">MDIFKEEKHRTILEATNEELLELKDKAKDKLWKPIYHIYPQYGLLNDPNGLAYFNGKYHVFHQWYPFGVTHGMKHWAHLESEDLVSWNRLPVAIIPTEKYESHGAYSGNSIEINEELYLYYTGNIKFDKNNRSANQCLAIMNKDGEIKKFENNPIIEGVPNGYTGHVRDPKVFKLKENYYMILGAQRVNETGTFIMYKSIDGIKWELIGELELENFPKEFGYMWECPDYVKIDDKDVLIFSPQGIDKEGNKYNNIFNVIYAIGKLDIDNLKFKVDSYEELDKGFDFYAPQSFKGKDGQALLFAWAGMGEFKYPTDKKLWAHCLTFPRELSISNDKLIQKPVKEILKLSKLEVSENGIVNKKEIIANDNNTYYLKVNLTLNESNNFGINLCSSNEERLELNFNRENNSVSLNRNKMKHRFIEEYGLTREAELNIDKNIDIEVIVDNSIVEIFINGGKITMSTRVFPLEKSTGIEIYADNEIRYNYTKHVLNSGILD</sequence>
<evidence type="ECO:0000256" key="3">
    <source>
        <dbReference type="ARBA" id="ARBA00012758"/>
    </source>
</evidence>
<dbReference type="OrthoDB" id="9759709at2"/>
<dbReference type="Pfam" id="PF00251">
    <property type="entry name" value="Glyco_hydro_32N"/>
    <property type="match status" value="1"/>
</dbReference>
<dbReference type="SUPFAM" id="SSF49899">
    <property type="entry name" value="Concanavalin A-like lectins/glucanases"/>
    <property type="match status" value="1"/>
</dbReference>
<keyword evidence="5 8" id="KW-0378">Hydrolase</keyword>
<dbReference type="InterPro" id="IPR001362">
    <property type="entry name" value="Glyco_hydro_32"/>
</dbReference>
<evidence type="ECO:0000259" key="11">
    <source>
        <dbReference type="Pfam" id="PF08244"/>
    </source>
</evidence>
<dbReference type="InterPro" id="IPR006232">
    <property type="entry name" value="Suc6P_hydrolase"/>
</dbReference>
<comment type="function">
    <text evidence="9">Enables the bacterium to metabolize sucrose as a sole carbon source.</text>
</comment>
<dbReference type="Gene3D" id="2.115.10.20">
    <property type="entry name" value="Glycosyl hydrolase domain, family 43"/>
    <property type="match status" value="1"/>
</dbReference>
<reference evidence="12 13" key="1">
    <citation type="submission" date="2016-06" db="EMBL/GenBank/DDBJ databases">
        <authorList>
            <person name="Kjaerup R.B."/>
            <person name="Dalgaard T.S."/>
            <person name="Juul-Madsen H.R."/>
        </authorList>
    </citation>
    <scope>NUCLEOTIDE SEQUENCE [LARGE SCALE GENOMIC DNA]</scope>
    <source>
        <strain evidence="12 13">373-A1</strain>
    </source>
</reference>
<evidence type="ECO:0000256" key="2">
    <source>
        <dbReference type="ARBA" id="ARBA00009902"/>
    </source>
</evidence>
<dbReference type="UniPathway" id="UPA00238"/>
<dbReference type="InterPro" id="IPR013148">
    <property type="entry name" value="Glyco_hydro_32_N"/>
</dbReference>
<dbReference type="SMART" id="SM00640">
    <property type="entry name" value="Glyco_32"/>
    <property type="match status" value="1"/>
</dbReference>
<protein>
    <recommendedName>
        <fullName evidence="4 8">Sucrose-6-phosphate hydrolase</fullName>
        <ecNumber evidence="3 8">3.2.1.26</ecNumber>
    </recommendedName>
    <alternativeName>
        <fullName evidence="7 9">Invertase</fullName>
    </alternativeName>
</protein>
<evidence type="ECO:0000313" key="12">
    <source>
        <dbReference type="EMBL" id="OBY11695.1"/>
    </source>
</evidence>
<dbReference type="GeneID" id="42775047"/>
<dbReference type="eggNOG" id="COG1621">
    <property type="taxonomic scope" value="Bacteria"/>
</dbReference>
<evidence type="ECO:0000256" key="7">
    <source>
        <dbReference type="ARBA" id="ARBA00033367"/>
    </source>
</evidence>
<gene>
    <name evidence="12" type="ORF">CP373A1_04720</name>
</gene>
<accession>A0A1B8RS93</accession>
<evidence type="ECO:0000256" key="4">
    <source>
        <dbReference type="ARBA" id="ARBA00019623"/>
    </source>
</evidence>
<comment type="pathway">
    <text evidence="1 9">Glycan biosynthesis; sucrose metabolism.</text>
</comment>
<proteinExistence type="inferred from homology"/>
<dbReference type="AlphaFoldDB" id="A0A1B8RS93"/>
<dbReference type="SUPFAM" id="SSF75005">
    <property type="entry name" value="Arabinanase/levansucrase/invertase"/>
    <property type="match status" value="1"/>
</dbReference>
<dbReference type="NCBIfam" id="TIGR01322">
    <property type="entry name" value="scrB_fam"/>
    <property type="match status" value="1"/>
</dbReference>
<name>A0A1B8RS93_9CLOT</name>
<evidence type="ECO:0000256" key="5">
    <source>
        <dbReference type="ARBA" id="ARBA00022801"/>
    </source>
</evidence>
<dbReference type="InterPro" id="IPR051214">
    <property type="entry name" value="GH32_Enzymes"/>
</dbReference>
<evidence type="ECO:0000313" key="13">
    <source>
        <dbReference type="Proteomes" id="UP000092714"/>
    </source>
</evidence>
<evidence type="ECO:0000256" key="9">
    <source>
        <dbReference type="RuleBase" id="RU365015"/>
    </source>
</evidence>
<comment type="catalytic activity">
    <reaction evidence="8">
        <text>Hydrolysis of terminal non-reducing beta-D-fructofuranoside residues in beta-D-fructofuranosides.</text>
        <dbReference type="EC" id="3.2.1.26"/>
    </reaction>
</comment>
<dbReference type="PANTHER" id="PTHR43101">
    <property type="entry name" value="BETA-FRUCTOSIDASE"/>
    <property type="match status" value="1"/>
</dbReference>
<dbReference type="EC" id="3.2.1.26" evidence="3 8"/>
<dbReference type="PROSITE" id="PS00609">
    <property type="entry name" value="GLYCOSYL_HYDROL_F32"/>
    <property type="match status" value="1"/>
</dbReference>
<evidence type="ECO:0000256" key="1">
    <source>
        <dbReference type="ARBA" id="ARBA00004914"/>
    </source>
</evidence>
<dbReference type="CDD" id="cd18623">
    <property type="entry name" value="GH32_ScrB-like"/>
    <property type="match status" value="1"/>
</dbReference>
<dbReference type="GO" id="GO:0005985">
    <property type="term" value="P:sucrose metabolic process"/>
    <property type="evidence" value="ECO:0007669"/>
    <property type="project" value="UniProtKB-UniPathway"/>
</dbReference>
<dbReference type="PANTHER" id="PTHR43101:SF1">
    <property type="entry name" value="BETA-FRUCTOSIDASE"/>
    <property type="match status" value="1"/>
</dbReference>
<comment type="subcellular location">
    <subcellularLocation>
        <location evidence="9">Cytoplasm</location>
    </subcellularLocation>
</comment>
<comment type="caution">
    <text evidence="12">The sequence shown here is derived from an EMBL/GenBank/DDBJ whole genome shotgun (WGS) entry which is preliminary data.</text>
</comment>
<dbReference type="InterPro" id="IPR013320">
    <property type="entry name" value="ConA-like_dom_sf"/>
</dbReference>